<dbReference type="EMBL" id="WODA01000014">
    <property type="protein sequence ID" value="MUN06984.1"/>
    <property type="molecule type" value="Genomic_DNA"/>
</dbReference>
<dbReference type="GO" id="GO:0051782">
    <property type="term" value="P:negative regulation of cell division"/>
    <property type="evidence" value="ECO:0007669"/>
    <property type="project" value="TreeGrafter"/>
</dbReference>
<keyword evidence="4" id="KW-1185">Reference proteome</keyword>
<dbReference type="SUPFAM" id="SSF52540">
    <property type="entry name" value="P-loop containing nucleoside triphosphate hydrolases"/>
    <property type="match status" value="1"/>
</dbReference>
<dbReference type="GO" id="GO:0005829">
    <property type="term" value="C:cytosol"/>
    <property type="evidence" value="ECO:0007669"/>
    <property type="project" value="TreeGrafter"/>
</dbReference>
<sequence length="649" mass="70114">MGGGRRSGRDHGRSSDGGTSDAVGTRAAAGRPAAAPRARARRRVDDRRLGRGGGARRHDPGARGTGDGHRRLPRDARRPPGGGRAARRRRRRLPRAGRRPRGRARGHAHGARRRTRSRGIRRRRRRRRDCDRRGAESWSARARDRAGRRRRRVDGGGTRARRVRAAGRARGRRRGRRRPRGRGHGRRRRAERRTADPAREDRRDARGARVRRRDRPRPGVGGRGGRRLMARLALALDPSVEDRILADLVEAGHTIVARVVGRRDVLDCLDVLGPDVVVVGAGAATFDAELLAACDERGIRLIALASTDRERAEAERVGLHEVLDAHADPAELEALLQGGPPVPSRLGDAGVEPDPSRRADVAGIVAVWGPAGAPGRTTTAVGLAAELAAAGHLVALVDADPYGGAIAPTLGLLDEAPGFASACRLAGSGALDRVELERIAQRYSSPRASFDVFTGLVGPSRWPELSQERVTEALRVMRARFEFVVVDVGFSLERDEELTSDPFAPRRNAATFAALGAADRVVAVGLADPVGLSRLLRGHAELVEHVDPDRIDVVVNRVRTSALGIDAHAQVRQTLRRFAGLADAVLLPHDGRAADAAILTARTLRDAAPRSPLRAALRAYVDERLLPPPVERGRGRAAFGALRRRTAAA</sequence>
<dbReference type="GO" id="GO:0005524">
    <property type="term" value="F:ATP binding"/>
    <property type="evidence" value="ECO:0007669"/>
    <property type="project" value="TreeGrafter"/>
</dbReference>
<evidence type="ECO:0000256" key="1">
    <source>
        <dbReference type="SAM" id="MobiDB-lite"/>
    </source>
</evidence>
<dbReference type="InterPro" id="IPR050625">
    <property type="entry name" value="ParA/MinD_ATPase"/>
</dbReference>
<feature type="compositionally biased region" description="Basic and acidic residues" evidence="1">
    <location>
        <begin position="56"/>
        <end position="78"/>
    </location>
</feature>
<feature type="compositionally biased region" description="Basic and acidic residues" evidence="1">
    <location>
        <begin position="192"/>
        <end position="207"/>
    </location>
</feature>
<feature type="compositionally biased region" description="Low complexity" evidence="1">
    <location>
        <begin position="16"/>
        <end position="37"/>
    </location>
</feature>
<evidence type="ECO:0000313" key="4">
    <source>
        <dbReference type="Proteomes" id="UP000480122"/>
    </source>
</evidence>
<dbReference type="InterPro" id="IPR027417">
    <property type="entry name" value="P-loop_NTPase"/>
</dbReference>
<feature type="compositionally biased region" description="Basic residues" evidence="1">
    <location>
        <begin position="85"/>
        <end position="127"/>
    </location>
</feature>
<reference evidence="3 4" key="1">
    <citation type="submission" date="2019-11" db="EMBL/GenBank/DDBJ databases">
        <title>Agromyces kandeliae sp. nov., isolated from mangrove soil.</title>
        <authorList>
            <person name="Wang R."/>
        </authorList>
    </citation>
    <scope>NUCLEOTIDE SEQUENCE [LARGE SCALE GENOMIC DNA]</scope>
    <source>
        <strain evidence="3 4">JCM 11431</strain>
    </source>
</reference>
<dbReference type="GO" id="GO:0016887">
    <property type="term" value="F:ATP hydrolysis activity"/>
    <property type="evidence" value="ECO:0007669"/>
    <property type="project" value="TreeGrafter"/>
</dbReference>
<dbReference type="InterPro" id="IPR002586">
    <property type="entry name" value="CobQ/CobB/MinD/ParA_Nub-bd_dom"/>
</dbReference>
<dbReference type="AlphaFoldDB" id="A0A7C9HK95"/>
<feature type="compositionally biased region" description="Basic residues" evidence="1">
    <location>
        <begin position="159"/>
        <end position="191"/>
    </location>
</feature>
<feature type="compositionally biased region" description="Basic and acidic residues" evidence="1">
    <location>
        <begin position="128"/>
        <end position="145"/>
    </location>
</feature>
<dbReference type="OrthoDB" id="3217709at2"/>
<organism evidence="3 4">
    <name type="scientific">Agromyces luteolus</name>
    <dbReference type="NCBI Taxonomy" id="88373"/>
    <lineage>
        <taxon>Bacteria</taxon>
        <taxon>Bacillati</taxon>
        <taxon>Actinomycetota</taxon>
        <taxon>Actinomycetes</taxon>
        <taxon>Micrococcales</taxon>
        <taxon>Microbacteriaceae</taxon>
        <taxon>Agromyces</taxon>
    </lineage>
</organism>
<dbReference type="GO" id="GO:0009898">
    <property type="term" value="C:cytoplasmic side of plasma membrane"/>
    <property type="evidence" value="ECO:0007669"/>
    <property type="project" value="TreeGrafter"/>
</dbReference>
<proteinExistence type="predicted"/>
<dbReference type="PANTHER" id="PTHR43384:SF13">
    <property type="entry name" value="SLR0110 PROTEIN"/>
    <property type="match status" value="1"/>
</dbReference>
<feature type="region of interest" description="Disordered" evidence="1">
    <location>
        <begin position="1"/>
        <end position="224"/>
    </location>
</feature>
<dbReference type="Gene3D" id="3.40.50.300">
    <property type="entry name" value="P-loop containing nucleotide triphosphate hydrolases"/>
    <property type="match status" value="1"/>
</dbReference>
<comment type="caution">
    <text evidence="3">The sequence shown here is derived from an EMBL/GenBank/DDBJ whole genome shotgun (WGS) entry which is preliminary data.</text>
</comment>
<dbReference type="Proteomes" id="UP000480122">
    <property type="component" value="Unassembled WGS sequence"/>
</dbReference>
<dbReference type="Pfam" id="PF01656">
    <property type="entry name" value="CbiA"/>
    <property type="match status" value="1"/>
</dbReference>
<gene>
    <name evidence="3" type="ORF">GLX25_07620</name>
</gene>
<protein>
    <recommendedName>
        <fullName evidence="2">CobQ/CobB/MinD/ParA nucleotide binding domain-containing protein</fullName>
    </recommendedName>
</protein>
<feature type="domain" description="CobQ/CobB/MinD/ParA nucleotide binding" evidence="2">
    <location>
        <begin position="366"/>
        <end position="575"/>
    </location>
</feature>
<evidence type="ECO:0000259" key="2">
    <source>
        <dbReference type="Pfam" id="PF01656"/>
    </source>
</evidence>
<evidence type="ECO:0000313" key="3">
    <source>
        <dbReference type="EMBL" id="MUN06984.1"/>
    </source>
</evidence>
<name>A0A7C9HK95_9MICO</name>
<dbReference type="PANTHER" id="PTHR43384">
    <property type="entry name" value="SEPTUM SITE-DETERMINING PROTEIN MIND HOMOLOG, CHLOROPLASTIC-RELATED"/>
    <property type="match status" value="1"/>
</dbReference>
<accession>A0A7C9HK95</accession>